<evidence type="ECO:0000313" key="3">
    <source>
        <dbReference type="EMBL" id="MBU9738686.1"/>
    </source>
</evidence>
<dbReference type="RefSeq" id="WP_238722781.1">
    <property type="nucleotide sequence ID" value="NZ_JAHQCW010000039.1"/>
</dbReference>
<dbReference type="Gene3D" id="3.90.226.30">
    <property type="match status" value="1"/>
</dbReference>
<dbReference type="InterPro" id="IPR043166">
    <property type="entry name" value="LarA-like_C"/>
</dbReference>
<comment type="caution">
    <text evidence="3">The sequence shown here is derived from an EMBL/GenBank/DDBJ whole genome shotgun (WGS) entry which is preliminary data.</text>
</comment>
<name>A0A949K2B7_9FIRM</name>
<dbReference type="Pfam" id="PF09861">
    <property type="entry name" value="Lar_N"/>
    <property type="match status" value="1"/>
</dbReference>
<organism evidence="3 4">
    <name type="scientific">Diplocloster agilis</name>
    <dbReference type="NCBI Taxonomy" id="2850323"/>
    <lineage>
        <taxon>Bacteria</taxon>
        <taxon>Bacillati</taxon>
        <taxon>Bacillota</taxon>
        <taxon>Clostridia</taxon>
        <taxon>Lachnospirales</taxon>
        <taxon>Lachnospiraceae</taxon>
        <taxon>Diplocloster</taxon>
    </lineage>
</organism>
<dbReference type="PANTHER" id="PTHR33171">
    <property type="entry name" value="LAR_N DOMAIN-CONTAINING PROTEIN"/>
    <property type="match status" value="1"/>
</dbReference>
<feature type="domain" description="LarA-like N-terminal" evidence="1">
    <location>
        <begin position="9"/>
        <end position="198"/>
    </location>
</feature>
<sequence length="427" mass="47567">MKEYKMNTGTHEISFRLDEKQVIYYAALAELPKKQEEARLIEEALDHPYGAEKLEDAVPEGGRVVIIVDDATRPTPCARILPHLLARIEQKTKDICIMTAPGTHRPMSEKELDEKIGREILERYPLLNVDYTKEEDYEYVLTTELGTPVDLHKEVLKADFVLAVGNIVPHVVVGWSGGAKTIQPGVSARRTTDYTHWIGAVKTNTMDIVGTLDNICRKEIDYIGSQVNLSYIVNTVLNEKKEIQGLFCGHFIEAHRAGVELAEQLLCPVIDHRADIVIANAAPCCFDFWQAFKPYAFAQFGVKEGGTIIFLFEASEGLCGNAPFHLPALKKYMPMTLEEILKEAEEGKIEDEVGATNAINHHKLINHAEIICVSDGLADEDYELLKFKKASTVEEAVLMAKARLGENAEIGMIPFCGETLVKVKGSK</sequence>
<evidence type="ECO:0000259" key="1">
    <source>
        <dbReference type="Pfam" id="PF09861"/>
    </source>
</evidence>
<dbReference type="EMBL" id="JAHQCW010000039">
    <property type="protein sequence ID" value="MBU9738686.1"/>
    <property type="molecule type" value="Genomic_DNA"/>
</dbReference>
<evidence type="ECO:0000313" key="4">
    <source>
        <dbReference type="Proteomes" id="UP000712157"/>
    </source>
</evidence>
<reference evidence="3" key="1">
    <citation type="submission" date="2021-06" db="EMBL/GenBank/DDBJ databases">
        <title>Description of novel taxa of the family Lachnospiraceae.</title>
        <authorList>
            <person name="Chaplin A.V."/>
            <person name="Sokolova S.R."/>
            <person name="Pikina A.P."/>
            <person name="Korzhanova M."/>
            <person name="Belova V."/>
            <person name="Korostin D."/>
            <person name="Efimov B.A."/>
        </authorList>
    </citation>
    <scope>NUCLEOTIDE SEQUENCE</scope>
    <source>
        <strain evidence="3">ASD5720</strain>
    </source>
</reference>
<dbReference type="InterPro" id="IPR048068">
    <property type="entry name" value="LarA-like"/>
</dbReference>
<feature type="domain" description="Lactate racemase C-terminal" evidence="2">
    <location>
        <begin position="272"/>
        <end position="414"/>
    </location>
</feature>
<dbReference type="Pfam" id="PF21113">
    <property type="entry name" value="LarA_C"/>
    <property type="match status" value="1"/>
</dbReference>
<dbReference type="Proteomes" id="UP000712157">
    <property type="component" value="Unassembled WGS sequence"/>
</dbReference>
<dbReference type="InterPro" id="IPR047926">
    <property type="entry name" value="Ni_dep_LarA"/>
</dbReference>
<dbReference type="GO" id="GO:0050043">
    <property type="term" value="F:lactate racemase activity"/>
    <property type="evidence" value="ECO:0007669"/>
    <property type="project" value="InterPro"/>
</dbReference>
<dbReference type="AlphaFoldDB" id="A0A949K2B7"/>
<dbReference type="InterPro" id="IPR018657">
    <property type="entry name" value="LarA-like_N"/>
</dbReference>
<dbReference type="NCBIfam" id="NF033504">
    <property type="entry name" value="Ni_dep_LarA"/>
    <property type="match status" value="1"/>
</dbReference>
<dbReference type="InterPro" id="IPR048520">
    <property type="entry name" value="LarA_C"/>
</dbReference>
<keyword evidence="4" id="KW-1185">Reference proteome</keyword>
<dbReference type="Gene3D" id="3.40.50.11440">
    <property type="match status" value="1"/>
</dbReference>
<accession>A0A949K2B7</accession>
<gene>
    <name evidence="3" type="primary">larA</name>
    <name evidence="3" type="ORF">KTH89_19275</name>
</gene>
<protein>
    <submittedName>
        <fullName evidence="3">Nickel-dependent lactate racemase</fullName>
    </submittedName>
</protein>
<proteinExistence type="predicted"/>
<dbReference type="PANTHER" id="PTHR33171:SF17">
    <property type="entry name" value="LARA-LIKE N-TERMINAL DOMAIN-CONTAINING PROTEIN"/>
    <property type="match status" value="1"/>
</dbReference>
<evidence type="ECO:0000259" key="2">
    <source>
        <dbReference type="Pfam" id="PF21113"/>
    </source>
</evidence>